<dbReference type="SUPFAM" id="SSF54928">
    <property type="entry name" value="RNA-binding domain, RBD"/>
    <property type="match status" value="1"/>
</dbReference>
<sequence length="572" mass="64612">MAFPRQDHPSHKLNMPPFGRIPVTLPRPQEPQYDPVASRRVYYDPFLGYAPNPSNDTVCIPFATNRLTPVPVQPGQLQQPVASSTPLSTFSIPVMNKGNHEHEPGHHVSVASYSNPISRAAPPNEVPYGSLVRFMEPPTWGVIKIANIPYSITRQEIFQFVGRQARLVPGHAVHIIMERPTAKTMDCFVEFASTADAEETADRINRIYECGRAPRLGNRHVEVELSNQEELLKDLFPRAKCINWENGTPKVVENTDRYSTGFTGFFTSEEIIGAIRHAEMPQRSPFGAKCPQRTYESTISTLYKFPWYATDMYTVHDRNQLFELTNRHIRSLVSRMEKSKTVGLDQRLLRELLYAGLNCPGFNERQKYTLCIHAGEDSKILKMGDMSKWFPFDTLVYLPGFDYDTCALYASLIAKGKYEGACREFPNNFPADNTTLVSPFGRIWFEWPTDVAKRTYWTDAVSRETNVLNCLLQSGSLGTIHRPLSMASTSSNVSPTSPITDKSVPRNENASRVSVLQASSRRASECWNSGSALLDTEGVWGQKLLFSPPNRFRTPNHRITHSSPNCLKDMKQ</sequence>
<dbReference type="STRING" id="767769.A0A1L9UE83"/>
<dbReference type="InterPro" id="IPR035979">
    <property type="entry name" value="RBD_domain_sf"/>
</dbReference>
<name>A0A1L9UE83_ASPBC</name>
<keyword evidence="3" id="KW-1185">Reference proteome</keyword>
<dbReference type="Gene3D" id="3.30.70.330">
    <property type="match status" value="1"/>
</dbReference>
<dbReference type="InterPro" id="IPR012677">
    <property type="entry name" value="Nucleotide-bd_a/b_plait_sf"/>
</dbReference>
<dbReference type="Proteomes" id="UP000184499">
    <property type="component" value="Unassembled WGS sequence"/>
</dbReference>
<dbReference type="GO" id="GO:0003676">
    <property type="term" value="F:nucleic acid binding"/>
    <property type="evidence" value="ECO:0007669"/>
    <property type="project" value="InterPro"/>
</dbReference>
<proteinExistence type="predicted"/>
<dbReference type="OMA" id="NHEHEPG"/>
<accession>A0A1L9UE83</accession>
<dbReference type="RefSeq" id="XP_067477202.1">
    <property type="nucleotide sequence ID" value="XM_067628487.1"/>
</dbReference>
<evidence type="ECO:0000313" key="3">
    <source>
        <dbReference type="Proteomes" id="UP000184499"/>
    </source>
</evidence>
<dbReference type="EMBL" id="KV878687">
    <property type="protein sequence ID" value="OJJ69953.1"/>
    <property type="molecule type" value="Genomic_DNA"/>
</dbReference>
<organism evidence="2 3">
    <name type="scientific">Aspergillus brasiliensis (strain CBS 101740 / IMI 381727 / IBT 21946)</name>
    <dbReference type="NCBI Taxonomy" id="767769"/>
    <lineage>
        <taxon>Eukaryota</taxon>
        <taxon>Fungi</taxon>
        <taxon>Dikarya</taxon>
        <taxon>Ascomycota</taxon>
        <taxon>Pezizomycotina</taxon>
        <taxon>Eurotiomycetes</taxon>
        <taxon>Eurotiomycetidae</taxon>
        <taxon>Eurotiales</taxon>
        <taxon>Aspergillaceae</taxon>
        <taxon>Aspergillus</taxon>
        <taxon>Aspergillus subgen. Circumdati</taxon>
    </lineage>
</organism>
<feature type="region of interest" description="Disordered" evidence="1">
    <location>
        <begin position="487"/>
        <end position="512"/>
    </location>
</feature>
<protein>
    <recommendedName>
        <fullName evidence="4">RRM domain-containing protein</fullName>
    </recommendedName>
</protein>
<reference evidence="3" key="1">
    <citation type="journal article" date="2017" name="Genome Biol.">
        <title>Comparative genomics reveals high biological diversity and specific adaptations in the industrially and medically important fungal genus Aspergillus.</title>
        <authorList>
            <person name="de Vries R.P."/>
            <person name="Riley R."/>
            <person name="Wiebenga A."/>
            <person name="Aguilar-Osorio G."/>
            <person name="Amillis S."/>
            <person name="Uchima C.A."/>
            <person name="Anderluh G."/>
            <person name="Asadollahi M."/>
            <person name="Askin M."/>
            <person name="Barry K."/>
            <person name="Battaglia E."/>
            <person name="Bayram O."/>
            <person name="Benocci T."/>
            <person name="Braus-Stromeyer S.A."/>
            <person name="Caldana C."/>
            <person name="Canovas D."/>
            <person name="Cerqueira G.C."/>
            <person name="Chen F."/>
            <person name="Chen W."/>
            <person name="Choi C."/>
            <person name="Clum A."/>
            <person name="Dos Santos R.A."/>
            <person name="Damasio A.R."/>
            <person name="Diallinas G."/>
            <person name="Emri T."/>
            <person name="Fekete E."/>
            <person name="Flipphi M."/>
            <person name="Freyberg S."/>
            <person name="Gallo A."/>
            <person name="Gournas C."/>
            <person name="Habgood R."/>
            <person name="Hainaut M."/>
            <person name="Harispe M.L."/>
            <person name="Henrissat B."/>
            <person name="Hilden K.S."/>
            <person name="Hope R."/>
            <person name="Hossain A."/>
            <person name="Karabika E."/>
            <person name="Karaffa L."/>
            <person name="Karanyi Z."/>
            <person name="Krasevec N."/>
            <person name="Kuo A."/>
            <person name="Kusch H."/>
            <person name="LaButti K."/>
            <person name="Lagendijk E.L."/>
            <person name="Lapidus A."/>
            <person name="Levasseur A."/>
            <person name="Lindquist E."/>
            <person name="Lipzen A."/>
            <person name="Logrieco A.F."/>
            <person name="MacCabe A."/>
            <person name="Maekelae M.R."/>
            <person name="Malavazi I."/>
            <person name="Melin P."/>
            <person name="Meyer V."/>
            <person name="Mielnichuk N."/>
            <person name="Miskei M."/>
            <person name="Molnar A.P."/>
            <person name="Mule G."/>
            <person name="Ngan C.Y."/>
            <person name="Orejas M."/>
            <person name="Orosz E."/>
            <person name="Ouedraogo J.P."/>
            <person name="Overkamp K.M."/>
            <person name="Park H.-S."/>
            <person name="Perrone G."/>
            <person name="Piumi F."/>
            <person name="Punt P.J."/>
            <person name="Ram A.F."/>
            <person name="Ramon A."/>
            <person name="Rauscher S."/>
            <person name="Record E."/>
            <person name="Riano-Pachon D.M."/>
            <person name="Robert V."/>
            <person name="Roehrig J."/>
            <person name="Ruller R."/>
            <person name="Salamov A."/>
            <person name="Salih N.S."/>
            <person name="Samson R.A."/>
            <person name="Sandor E."/>
            <person name="Sanguinetti M."/>
            <person name="Schuetze T."/>
            <person name="Sepcic K."/>
            <person name="Shelest E."/>
            <person name="Sherlock G."/>
            <person name="Sophianopoulou V."/>
            <person name="Squina F.M."/>
            <person name="Sun H."/>
            <person name="Susca A."/>
            <person name="Todd R.B."/>
            <person name="Tsang A."/>
            <person name="Unkles S.E."/>
            <person name="van de Wiele N."/>
            <person name="van Rossen-Uffink D."/>
            <person name="Oliveira J.V."/>
            <person name="Vesth T.C."/>
            <person name="Visser J."/>
            <person name="Yu J.-H."/>
            <person name="Zhou M."/>
            <person name="Andersen M.R."/>
            <person name="Archer D.B."/>
            <person name="Baker S.E."/>
            <person name="Benoit I."/>
            <person name="Brakhage A.A."/>
            <person name="Braus G.H."/>
            <person name="Fischer R."/>
            <person name="Frisvad J.C."/>
            <person name="Goldman G.H."/>
            <person name="Houbraken J."/>
            <person name="Oakley B."/>
            <person name="Pocsi I."/>
            <person name="Scazzocchio C."/>
            <person name="Seiboth B."/>
            <person name="vanKuyk P.A."/>
            <person name="Wortman J."/>
            <person name="Dyer P.S."/>
            <person name="Grigoriev I.V."/>
        </authorList>
    </citation>
    <scope>NUCLEOTIDE SEQUENCE [LARGE SCALE GENOMIC DNA]</scope>
    <source>
        <strain evidence="3">CBS 101740 / IMI 381727 / IBT 21946</strain>
    </source>
</reference>
<gene>
    <name evidence="2" type="ORF">ASPBRDRAFT_647026</name>
</gene>
<dbReference type="OrthoDB" id="336240at2759"/>
<dbReference type="VEuPathDB" id="FungiDB:ASPBRDRAFT_647026"/>
<dbReference type="GeneID" id="93580975"/>
<feature type="region of interest" description="Disordered" evidence="1">
    <location>
        <begin position="1"/>
        <end position="32"/>
    </location>
</feature>
<feature type="compositionally biased region" description="Basic and acidic residues" evidence="1">
    <location>
        <begin position="1"/>
        <end position="10"/>
    </location>
</feature>
<evidence type="ECO:0008006" key="4">
    <source>
        <dbReference type="Google" id="ProtNLM"/>
    </source>
</evidence>
<evidence type="ECO:0000313" key="2">
    <source>
        <dbReference type="EMBL" id="OJJ69953.1"/>
    </source>
</evidence>
<dbReference type="AlphaFoldDB" id="A0A1L9UE83"/>
<evidence type="ECO:0000256" key="1">
    <source>
        <dbReference type="SAM" id="MobiDB-lite"/>
    </source>
</evidence>